<dbReference type="GeneID" id="114827994"/>
<protein>
    <submittedName>
        <fullName evidence="4">Uncharacterized protein LOC114827994</fullName>
    </submittedName>
</protein>
<evidence type="ECO:0000313" key="4">
    <source>
        <dbReference type="RefSeq" id="XP_028966311.1"/>
    </source>
</evidence>
<dbReference type="InterPro" id="IPR000210">
    <property type="entry name" value="BTB/POZ_dom"/>
</dbReference>
<reference evidence="4" key="1">
    <citation type="submission" date="2025-08" db="UniProtKB">
        <authorList>
            <consortium name="RefSeq"/>
        </authorList>
    </citation>
    <scope>IDENTIFICATION</scope>
</reference>
<sequence length="289" mass="32728">MDSSEYTETSTRCTERHGRKVLQQLQKQLGGKFCSVVLVSRDGQKFSCHKGVLAANSHVLEEKLTKSGKSDKCQMQLDINGDVLAELVNYFYSGVARFDELNCIELLEASASLAITSLEDELKMYIGNIARSNMEDFIKSDLFFRLPPDIMDETLSNALISVIAGRREQVLEVVKALAKWANADHLTRFEVYIKLIERIQNFKTPTRQLSCPEKPRRPAPVPPSPSRSNSVNQVLHSTPLPLVRTKLSLNIPEESTLSHYEREMRDVIDRLKMKNIGLDDDDEDFVAKL</sequence>
<dbReference type="RefSeq" id="XP_028966311.1">
    <property type="nucleotide sequence ID" value="XM_029110478.1"/>
</dbReference>
<evidence type="ECO:0000259" key="2">
    <source>
        <dbReference type="PROSITE" id="PS50097"/>
    </source>
</evidence>
<name>A0AAJ7SDX9_9ACAR</name>
<accession>A0AAJ7SDX9</accession>
<dbReference type="PROSITE" id="PS50097">
    <property type="entry name" value="BTB"/>
    <property type="match status" value="1"/>
</dbReference>
<dbReference type="CDD" id="cd14733">
    <property type="entry name" value="BACK"/>
    <property type="match status" value="1"/>
</dbReference>
<dbReference type="SUPFAM" id="SSF54695">
    <property type="entry name" value="POZ domain"/>
    <property type="match status" value="1"/>
</dbReference>
<dbReference type="Gene3D" id="3.30.710.10">
    <property type="entry name" value="Potassium Channel Kv1.1, Chain A"/>
    <property type="match status" value="1"/>
</dbReference>
<gene>
    <name evidence="4" type="primary">LOC114827994</name>
</gene>
<dbReference type="SMART" id="SM00225">
    <property type="entry name" value="BTB"/>
    <property type="match status" value="1"/>
</dbReference>
<dbReference type="PANTHER" id="PTHR45632">
    <property type="entry name" value="LD33804P"/>
    <property type="match status" value="1"/>
</dbReference>
<dbReference type="Pfam" id="PF00651">
    <property type="entry name" value="BTB"/>
    <property type="match status" value="1"/>
</dbReference>
<dbReference type="AlphaFoldDB" id="A0AAJ7SDX9"/>
<evidence type="ECO:0000256" key="1">
    <source>
        <dbReference type="SAM" id="MobiDB-lite"/>
    </source>
</evidence>
<keyword evidence="3" id="KW-1185">Reference proteome</keyword>
<feature type="domain" description="BTB" evidence="2">
    <location>
        <begin position="34"/>
        <end position="100"/>
    </location>
</feature>
<feature type="region of interest" description="Disordered" evidence="1">
    <location>
        <begin position="206"/>
        <end position="233"/>
    </location>
</feature>
<dbReference type="KEGG" id="goe:114827994"/>
<proteinExistence type="predicted"/>
<dbReference type="InterPro" id="IPR011333">
    <property type="entry name" value="SKP1/BTB/POZ_sf"/>
</dbReference>
<dbReference type="Proteomes" id="UP000694867">
    <property type="component" value="Unplaced"/>
</dbReference>
<dbReference type="CDD" id="cd18186">
    <property type="entry name" value="BTB_POZ_ZBTB_KLHL-like"/>
    <property type="match status" value="1"/>
</dbReference>
<evidence type="ECO:0000313" key="3">
    <source>
        <dbReference type="Proteomes" id="UP000694867"/>
    </source>
</evidence>
<organism evidence="3 4">
    <name type="scientific">Galendromus occidentalis</name>
    <name type="common">western predatory mite</name>
    <dbReference type="NCBI Taxonomy" id="34638"/>
    <lineage>
        <taxon>Eukaryota</taxon>
        <taxon>Metazoa</taxon>
        <taxon>Ecdysozoa</taxon>
        <taxon>Arthropoda</taxon>
        <taxon>Chelicerata</taxon>
        <taxon>Arachnida</taxon>
        <taxon>Acari</taxon>
        <taxon>Parasitiformes</taxon>
        <taxon>Mesostigmata</taxon>
        <taxon>Gamasina</taxon>
        <taxon>Phytoseioidea</taxon>
        <taxon>Phytoseiidae</taxon>
        <taxon>Typhlodrominae</taxon>
        <taxon>Galendromus</taxon>
    </lineage>
</organism>